<keyword evidence="2" id="KW-1185">Reference proteome</keyword>
<evidence type="ECO:0000313" key="2">
    <source>
        <dbReference type="Proteomes" id="UP001140087"/>
    </source>
</evidence>
<gene>
    <name evidence="1" type="ORF">H4R21_006012</name>
</gene>
<sequence length="480" mass="51533">PAQLPAEERGRLSTDSSLAAEDRRCDALQETEAPLASDAQRPAIVEGPVVVGHNAATPLVASPAASYGAITTAAAARAAKEPGVEVSTLCVDIAASPCSRCRRIVSGGVGGSSASSITRAEAVLVPQLVAAQVSDAELREVSRRQGPAVAAFYEAQNGLIADMLGVNMQHTDDVLEVQSEERRRRQRQVDRAVRVSVAANVAVVMAQLYAAVSSGSLALFATMSEALMDLLSSVILLLASVAARRSDRFSLYPTGRFKLETIGVIVFAVLMGAFSVVLLGESVLALLANHGTPSNLSAYDAACVVAAVAVKLWLYWYCYTLREYHAAHVLMTDHKNDVMVNTFGLAMAVAGRHALPWMDPLGSLIIALAILRSWVGEAWSQIKLIVGIRADPRLLQVLTFTALTHDTRIEKIDRVVAYHSGAKLFVEVDIVMPPATPLVVLHDVAESLQEKYERMPGVGRCYVHVDYETEHRPEHQNALA</sequence>
<feature type="non-terminal residue" evidence="1">
    <location>
        <position position="1"/>
    </location>
</feature>
<comment type="caution">
    <text evidence="1">The sequence shown here is derived from an EMBL/GenBank/DDBJ whole genome shotgun (WGS) entry which is preliminary data.</text>
</comment>
<accession>A0ACC1KPQ0</accession>
<protein>
    <submittedName>
        <fullName evidence="1">Uncharacterized protein</fullName>
    </submittedName>
</protein>
<dbReference type="EMBL" id="JANBUN010002994">
    <property type="protein sequence ID" value="KAJ2793136.1"/>
    <property type="molecule type" value="Genomic_DNA"/>
</dbReference>
<organism evidence="1 2">
    <name type="scientific">Coemansia helicoidea</name>
    <dbReference type="NCBI Taxonomy" id="1286919"/>
    <lineage>
        <taxon>Eukaryota</taxon>
        <taxon>Fungi</taxon>
        <taxon>Fungi incertae sedis</taxon>
        <taxon>Zoopagomycota</taxon>
        <taxon>Kickxellomycotina</taxon>
        <taxon>Kickxellomycetes</taxon>
        <taxon>Kickxellales</taxon>
        <taxon>Kickxellaceae</taxon>
        <taxon>Coemansia</taxon>
    </lineage>
</organism>
<proteinExistence type="predicted"/>
<name>A0ACC1KPQ0_9FUNG</name>
<dbReference type="Proteomes" id="UP001140087">
    <property type="component" value="Unassembled WGS sequence"/>
</dbReference>
<evidence type="ECO:0000313" key="1">
    <source>
        <dbReference type="EMBL" id="KAJ2793136.1"/>
    </source>
</evidence>
<reference evidence="1" key="1">
    <citation type="submission" date="2022-07" db="EMBL/GenBank/DDBJ databases">
        <title>Phylogenomic reconstructions and comparative analyses of Kickxellomycotina fungi.</title>
        <authorList>
            <person name="Reynolds N.K."/>
            <person name="Stajich J.E."/>
            <person name="Barry K."/>
            <person name="Grigoriev I.V."/>
            <person name="Crous P."/>
            <person name="Smith M.E."/>
        </authorList>
    </citation>
    <scope>NUCLEOTIDE SEQUENCE</scope>
    <source>
        <strain evidence="1">BCRC 34780</strain>
    </source>
</reference>